<reference evidence="2 3" key="1">
    <citation type="submission" date="2019-09" db="EMBL/GenBank/DDBJ databases">
        <title>Reversal of blaTEM antimicrobial resistance by CRISPR-Cas9 in clinical E. coli and other Enterobacteriaceae strains.</title>
        <authorList>
            <person name="Tagliaferri T."/>
            <person name="Guimaraes N."/>
            <person name="Pereira M."/>
            <person name="Felicori L."/>
            <person name="Horz H.-P."/>
            <person name="Santos S."/>
            <person name="Mendes T."/>
        </authorList>
    </citation>
    <scope>NUCLEOTIDE SEQUENCE [LARGE SCALE GENOMIC DNA]</scope>
    <source>
        <strain evidence="2 3">E2_blaTEM_MG</strain>
    </source>
</reference>
<accession>A0A6L3XRS0</accession>
<keyword evidence="1" id="KW-0812">Transmembrane</keyword>
<organism evidence="2 3">
    <name type="scientific">Enterobacter hormaechei</name>
    <dbReference type="NCBI Taxonomy" id="158836"/>
    <lineage>
        <taxon>Bacteria</taxon>
        <taxon>Pseudomonadati</taxon>
        <taxon>Pseudomonadota</taxon>
        <taxon>Gammaproteobacteria</taxon>
        <taxon>Enterobacterales</taxon>
        <taxon>Enterobacteriaceae</taxon>
        <taxon>Enterobacter</taxon>
        <taxon>Enterobacter cloacae complex</taxon>
    </lineage>
</organism>
<dbReference type="GO" id="GO:0005886">
    <property type="term" value="C:plasma membrane"/>
    <property type="evidence" value="ECO:0007669"/>
    <property type="project" value="TreeGrafter"/>
</dbReference>
<name>A0A6L3XRS0_9ENTR</name>
<dbReference type="GO" id="GO:0015128">
    <property type="term" value="F:gluconate transmembrane transporter activity"/>
    <property type="evidence" value="ECO:0007669"/>
    <property type="project" value="InterPro"/>
</dbReference>
<feature type="transmembrane region" description="Helical" evidence="1">
    <location>
        <begin position="78"/>
        <end position="95"/>
    </location>
</feature>
<protein>
    <submittedName>
        <fullName evidence="2">Gluconate transporter</fullName>
    </submittedName>
</protein>
<evidence type="ECO:0000313" key="3">
    <source>
        <dbReference type="Proteomes" id="UP000476281"/>
    </source>
</evidence>
<evidence type="ECO:0000313" key="2">
    <source>
        <dbReference type="EMBL" id="KAB2507585.1"/>
    </source>
</evidence>
<gene>
    <name evidence="2" type="ORF">F9C29_21255</name>
</gene>
<keyword evidence="1" id="KW-0472">Membrane</keyword>
<dbReference type="InterPro" id="IPR003474">
    <property type="entry name" value="Glcn_transporter"/>
</dbReference>
<feature type="transmembrane region" description="Helical" evidence="1">
    <location>
        <begin position="6"/>
        <end position="23"/>
    </location>
</feature>
<dbReference type="AlphaFoldDB" id="A0A6L3XRS0"/>
<sequence length="96" mass="9921">VRILQGSATVACLTAVGLVMPVIEQLNYSGAQMAALSICIAGGSIVVSHVNDAGFWLFGKFTGATEAQTLKTWTLMETILGTTGAIVGMIAFTLLS</sequence>
<dbReference type="EMBL" id="WBSZ01000935">
    <property type="protein sequence ID" value="KAB2507585.1"/>
    <property type="molecule type" value="Genomic_DNA"/>
</dbReference>
<evidence type="ECO:0000256" key="1">
    <source>
        <dbReference type="SAM" id="Phobius"/>
    </source>
</evidence>
<keyword evidence="1" id="KW-1133">Transmembrane helix</keyword>
<feature type="non-terminal residue" evidence="2">
    <location>
        <position position="1"/>
    </location>
</feature>
<dbReference type="PANTHER" id="PTHR30354">
    <property type="entry name" value="GNT FAMILY GLUCONATE TRANSPORTER"/>
    <property type="match status" value="1"/>
</dbReference>
<dbReference type="Proteomes" id="UP000476281">
    <property type="component" value="Unassembled WGS sequence"/>
</dbReference>
<comment type="caution">
    <text evidence="2">The sequence shown here is derived from an EMBL/GenBank/DDBJ whole genome shotgun (WGS) entry which is preliminary data.</text>
</comment>
<dbReference type="PANTHER" id="PTHR30354:SF8">
    <property type="entry name" value="LOW-AFFINITY GLUCONATE TRANSPORTER"/>
    <property type="match status" value="1"/>
</dbReference>
<feature type="transmembrane region" description="Helical" evidence="1">
    <location>
        <begin position="35"/>
        <end position="58"/>
    </location>
</feature>
<dbReference type="Pfam" id="PF02447">
    <property type="entry name" value="GntP_permease"/>
    <property type="match status" value="1"/>
</dbReference>
<proteinExistence type="predicted"/>